<dbReference type="EMBL" id="JYDP01000107">
    <property type="protein sequence ID" value="KRZ07148.1"/>
    <property type="molecule type" value="Genomic_DNA"/>
</dbReference>
<evidence type="ECO:0000313" key="1">
    <source>
        <dbReference type="EMBL" id="KRZ07148.1"/>
    </source>
</evidence>
<name>A0A0V1HA17_9BILA</name>
<dbReference type="InterPro" id="IPR027267">
    <property type="entry name" value="AH/BAR_dom_sf"/>
</dbReference>
<accession>A0A0V1HA17</accession>
<evidence type="ECO:0008006" key="3">
    <source>
        <dbReference type="Google" id="ProtNLM"/>
    </source>
</evidence>
<dbReference type="SUPFAM" id="SSF103657">
    <property type="entry name" value="BAR/IMD domain-like"/>
    <property type="match status" value="1"/>
</dbReference>
<dbReference type="OrthoDB" id="5919140at2759"/>
<gene>
    <name evidence="1" type="ORF">T11_15251</name>
</gene>
<dbReference type="Proteomes" id="UP000055024">
    <property type="component" value="Unassembled WGS sequence"/>
</dbReference>
<reference evidence="1 2" key="1">
    <citation type="submission" date="2015-01" db="EMBL/GenBank/DDBJ databases">
        <title>Evolution of Trichinella species and genotypes.</title>
        <authorList>
            <person name="Korhonen P.K."/>
            <person name="Edoardo P."/>
            <person name="Giuseppe L.R."/>
            <person name="Gasser R.B."/>
        </authorList>
    </citation>
    <scope>NUCLEOTIDE SEQUENCE [LARGE SCALE GENOMIC DNA]</scope>
    <source>
        <strain evidence="1">ISS1029</strain>
    </source>
</reference>
<evidence type="ECO:0000313" key="2">
    <source>
        <dbReference type="Proteomes" id="UP000055024"/>
    </source>
</evidence>
<comment type="caution">
    <text evidence="1">The sequence shown here is derived from an EMBL/GenBank/DDBJ whole genome shotgun (WGS) entry which is preliminary data.</text>
</comment>
<sequence>MEQLSGGMAEWSKALRLGRSLLRKETIYALNSHNCELSISDTVSVSCAIICETIPAAYIKKNIYTNLTLLAEHCIILSCSFRSDQLSLYDFQDSFIRELLQISSYPMGQKSINQKDEGPKMNEKFFEQYSKLMSFADNLKELIELVKCIVQSSKKHRKNPHMLPSLTDDEIFKLSKSLKQLSSIMKEDCAKNTVDKAHRMFAELSEQNLNYLKQVSIKAIVKMENYFEDRLPLIKNAKPKFDLVFSDYSTENCKYNALKLKFEQASEGGKLVKEEIKIKAEQRFNQAREAYRKELDNSYKILNNFSEYENEVMQALRMLIQYRLEFHENALKIFKQ</sequence>
<keyword evidence="2" id="KW-1185">Reference proteome</keyword>
<organism evidence="1 2">
    <name type="scientific">Trichinella zimbabwensis</name>
    <dbReference type="NCBI Taxonomy" id="268475"/>
    <lineage>
        <taxon>Eukaryota</taxon>
        <taxon>Metazoa</taxon>
        <taxon>Ecdysozoa</taxon>
        <taxon>Nematoda</taxon>
        <taxon>Enoplea</taxon>
        <taxon>Dorylaimia</taxon>
        <taxon>Trichinellida</taxon>
        <taxon>Trichinellidae</taxon>
        <taxon>Trichinella</taxon>
    </lineage>
</organism>
<dbReference type="AlphaFoldDB" id="A0A0V1HA17"/>
<protein>
    <recommendedName>
        <fullName evidence="3">BAR domain-containing protein</fullName>
    </recommendedName>
</protein>
<dbReference type="Gene3D" id="1.20.1270.60">
    <property type="entry name" value="Arfaptin homology (AH) domain/BAR domain"/>
    <property type="match status" value="1"/>
</dbReference>
<proteinExistence type="predicted"/>